<dbReference type="PANTHER" id="PTHR45625">
    <property type="entry name" value="PEPTIDYL-PROLYL CIS-TRANS ISOMERASE-RELATED"/>
    <property type="match status" value="1"/>
</dbReference>
<dbReference type="Pfam" id="PF00160">
    <property type="entry name" value="Pro_isomerase"/>
    <property type="match status" value="1"/>
</dbReference>
<reference evidence="8" key="1">
    <citation type="submission" date="2016-10" db="EMBL/GenBank/DDBJ databases">
        <authorList>
            <person name="Varghese N."/>
        </authorList>
    </citation>
    <scope>NUCLEOTIDE SEQUENCE [LARGE SCALE GENOMIC DNA]</scope>
    <source>
        <strain evidence="8">DSM 17980</strain>
    </source>
</reference>
<evidence type="ECO:0000259" key="6">
    <source>
        <dbReference type="PROSITE" id="PS50072"/>
    </source>
</evidence>
<protein>
    <recommendedName>
        <fullName evidence="5">Peptidyl-prolyl cis-trans isomerase</fullName>
        <shortName evidence="5">PPIase</shortName>
        <ecNumber evidence="5">5.2.1.8</ecNumber>
    </recommendedName>
</protein>
<keyword evidence="3 5" id="KW-0697">Rotamase</keyword>
<dbReference type="eggNOG" id="COG0652">
    <property type="taxonomic scope" value="Bacteria"/>
</dbReference>
<feature type="domain" description="PPIase cyclophilin-type" evidence="6">
    <location>
        <begin position="14"/>
        <end position="165"/>
    </location>
</feature>
<sequence>MQLLPDTQYEAVIHTSEGDFTVELFAEEAPLTVNNFVALARDRFYDGVIFHRIIREFMIQTGDPTGTGAGGPGYRFADELPPVRPYEPGIVAMANAGPNTNGSQFFICTGEQCRHLNRYPNYTVFGRVREGMDTVQRIAATPVTRSATGEVSRPVEDVRMISVEIVTRPAG</sequence>
<dbReference type="Proteomes" id="UP000183508">
    <property type="component" value="Unassembled WGS sequence"/>
</dbReference>
<proteinExistence type="inferred from homology"/>
<evidence type="ECO:0000256" key="1">
    <source>
        <dbReference type="ARBA" id="ARBA00000971"/>
    </source>
</evidence>
<name>A0A1I7L3U7_9BACL</name>
<gene>
    <name evidence="7" type="ORF">SAMN05421543_12426</name>
</gene>
<comment type="catalytic activity">
    <reaction evidence="1 5">
        <text>[protein]-peptidylproline (omega=180) = [protein]-peptidylproline (omega=0)</text>
        <dbReference type="Rhea" id="RHEA:16237"/>
        <dbReference type="Rhea" id="RHEA-COMP:10747"/>
        <dbReference type="Rhea" id="RHEA-COMP:10748"/>
        <dbReference type="ChEBI" id="CHEBI:83833"/>
        <dbReference type="ChEBI" id="CHEBI:83834"/>
        <dbReference type="EC" id="5.2.1.8"/>
    </reaction>
</comment>
<evidence type="ECO:0000313" key="8">
    <source>
        <dbReference type="Proteomes" id="UP000183508"/>
    </source>
</evidence>
<dbReference type="GO" id="GO:0003755">
    <property type="term" value="F:peptidyl-prolyl cis-trans isomerase activity"/>
    <property type="evidence" value="ECO:0007669"/>
    <property type="project" value="UniProtKB-UniRule"/>
</dbReference>
<keyword evidence="8" id="KW-1185">Reference proteome</keyword>
<dbReference type="RefSeq" id="WP_074955762.1">
    <property type="nucleotide sequence ID" value="NZ_FPBV01000024.1"/>
</dbReference>
<dbReference type="GO" id="GO:0006457">
    <property type="term" value="P:protein folding"/>
    <property type="evidence" value="ECO:0007669"/>
    <property type="project" value="InterPro"/>
</dbReference>
<dbReference type="PROSITE" id="PS50072">
    <property type="entry name" value="CSA_PPIASE_2"/>
    <property type="match status" value="1"/>
</dbReference>
<dbReference type="OrthoDB" id="9807797at2"/>
<dbReference type="SUPFAM" id="SSF50891">
    <property type="entry name" value="Cyclophilin-like"/>
    <property type="match status" value="1"/>
</dbReference>
<organism evidence="7 8">
    <name type="scientific">Alicyclobacillus macrosporangiidus</name>
    <dbReference type="NCBI Taxonomy" id="392015"/>
    <lineage>
        <taxon>Bacteria</taxon>
        <taxon>Bacillati</taxon>
        <taxon>Bacillota</taxon>
        <taxon>Bacilli</taxon>
        <taxon>Bacillales</taxon>
        <taxon>Alicyclobacillaceae</taxon>
        <taxon>Alicyclobacillus</taxon>
    </lineage>
</organism>
<dbReference type="InterPro" id="IPR020892">
    <property type="entry name" value="Cyclophilin-type_PPIase_CS"/>
</dbReference>
<dbReference type="InterPro" id="IPR029000">
    <property type="entry name" value="Cyclophilin-like_dom_sf"/>
</dbReference>
<dbReference type="CDD" id="cd00317">
    <property type="entry name" value="cyclophilin"/>
    <property type="match status" value="1"/>
</dbReference>
<evidence type="ECO:0000256" key="2">
    <source>
        <dbReference type="ARBA" id="ARBA00002388"/>
    </source>
</evidence>
<comment type="function">
    <text evidence="2 5">PPIases accelerate the folding of proteins. It catalyzes the cis-trans isomerization of proline imidic peptide bonds in oligopeptides.</text>
</comment>
<dbReference type="InterPro" id="IPR002130">
    <property type="entry name" value="Cyclophilin-type_PPIase_dom"/>
</dbReference>
<evidence type="ECO:0000256" key="5">
    <source>
        <dbReference type="RuleBase" id="RU363019"/>
    </source>
</evidence>
<dbReference type="EC" id="5.2.1.8" evidence="5"/>
<dbReference type="PANTHER" id="PTHR45625:SF4">
    <property type="entry name" value="PEPTIDYLPROLYL ISOMERASE DOMAIN AND WD REPEAT-CONTAINING PROTEIN 1"/>
    <property type="match status" value="1"/>
</dbReference>
<evidence type="ECO:0000256" key="4">
    <source>
        <dbReference type="ARBA" id="ARBA00023235"/>
    </source>
</evidence>
<keyword evidence="4 5" id="KW-0413">Isomerase</keyword>
<evidence type="ECO:0000313" key="7">
    <source>
        <dbReference type="EMBL" id="SFV04308.1"/>
    </source>
</evidence>
<dbReference type="EMBL" id="FPBV01000024">
    <property type="protein sequence ID" value="SFV04308.1"/>
    <property type="molecule type" value="Genomic_DNA"/>
</dbReference>
<dbReference type="STRING" id="392015.SAMN05421543_12426"/>
<dbReference type="Gene3D" id="2.40.100.10">
    <property type="entry name" value="Cyclophilin-like"/>
    <property type="match status" value="1"/>
</dbReference>
<comment type="similarity">
    <text evidence="5">Belongs to the cyclophilin-type PPIase family.</text>
</comment>
<dbReference type="PRINTS" id="PR00153">
    <property type="entry name" value="CSAPPISMRASE"/>
</dbReference>
<dbReference type="InterPro" id="IPR044666">
    <property type="entry name" value="Cyclophilin_A-like"/>
</dbReference>
<dbReference type="AlphaFoldDB" id="A0A1I7L3U7"/>
<dbReference type="PROSITE" id="PS00170">
    <property type="entry name" value="CSA_PPIASE_1"/>
    <property type="match status" value="1"/>
</dbReference>
<evidence type="ECO:0000256" key="3">
    <source>
        <dbReference type="ARBA" id="ARBA00023110"/>
    </source>
</evidence>
<accession>A0A1I7L3U7</accession>